<dbReference type="Proteomes" id="UP000247005">
    <property type="component" value="Unassembled WGS sequence"/>
</dbReference>
<evidence type="ECO:0000259" key="1">
    <source>
        <dbReference type="PROSITE" id="PS50925"/>
    </source>
</evidence>
<sequence length="280" mass="31605">MLTTIIYRSHFCDNVPYKALEEMVTAANDKNSQAGVTGILLFNGTHFFQLLEGPQESVTTIYRHICEDERHYNVVELLRDYSPSRRFGKSGMEIFDLREHDRDEVLQVVLDKGTSKYQLIYDDRALQFFRTFVEAREKENYFEIPADDSWDFVSDGNVVQLQDLSLTSTADCSFAFQPTIDPLAQEVVSLEALLRTVQGEGPQAYFASFSADEVYRADIQSKKVAFAMAAALNLGEQTLTVNLQPMTLVKVPGAVNFLLSEIEANGLVNRHGFNRHPGVI</sequence>
<dbReference type="Pfam" id="PF04940">
    <property type="entry name" value="BLUF"/>
    <property type="match status" value="1"/>
</dbReference>
<protein>
    <submittedName>
        <fullName evidence="3">Diguanylate phosphodiesterase</fullName>
    </submittedName>
</protein>
<dbReference type="Proteomes" id="UP000237073">
    <property type="component" value="Unassembled WGS sequence"/>
</dbReference>
<feature type="domain" description="BLUF" evidence="1">
    <location>
        <begin position="2"/>
        <end position="93"/>
    </location>
</feature>
<dbReference type="InterPro" id="IPR036046">
    <property type="entry name" value="Acylphosphatase-like_dom_sf"/>
</dbReference>
<dbReference type="Gene3D" id="3.20.20.450">
    <property type="entry name" value="EAL domain"/>
    <property type="match status" value="1"/>
</dbReference>
<evidence type="ECO:0000313" key="2">
    <source>
        <dbReference type="EMBL" id="POP40879.1"/>
    </source>
</evidence>
<dbReference type="InterPro" id="IPR007024">
    <property type="entry name" value="BLUF_domain"/>
</dbReference>
<evidence type="ECO:0000313" key="3">
    <source>
        <dbReference type="EMBL" id="POP50228.1"/>
    </source>
</evidence>
<dbReference type="SMART" id="SM01034">
    <property type="entry name" value="BLUF"/>
    <property type="match status" value="1"/>
</dbReference>
<dbReference type="GO" id="GO:0009882">
    <property type="term" value="F:blue light photoreceptor activity"/>
    <property type="evidence" value="ECO:0007669"/>
    <property type="project" value="InterPro"/>
</dbReference>
<dbReference type="EMBL" id="PQGE01000033">
    <property type="protein sequence ID" value="POP40879.1"/>
    <property type="molecule type" value="Genomic_DNA"/>
</dbReference>
<proteinExistence type="predicted"/>
<dbReference type="PROSITE" id="PS50925">
    <property type="entry name" value="BLUF"/>
    <property type="match status" value="1"/>
</dbReference>
<evidence type="ECO:0000313" key="5">
    <source>
        <dbReference type="Proteomes" id="UP000247005"/>
    </source>
</evidence>
<comment type="caution">
    <text evidence="3">The sequence shown here is derived from an EMBL/GenBank/DDBJ whole genome shotgun (WGS) entry which is preliminary data.</text>
</comment>
<dbReference type="GO" id="GO:0071949">
    <property type="term" value="F:FAD binding"/>
    <property type="evidence" value="ECO:0007669"/>
    <property type="project" value="InterPro"/>
</dbReference>
<evidence type="ECO:0000313" key="4">
    <source>
        <dbReference type="Proteomes" id="UP000237073"/>
    </source>
</evidence>
<dbReference type="SUPFAM" id="SSF141868">
    <property type="entry name" value="EAL domain-like"/>
    <property type="match status" value="1"/>
</dbReference>
<accession>A0A2P5GUI0</accession>
<dbReference type="EMBL" id="PQGD01000002">
    <property type="protein sequence ID" value="POP50228.1"/>
    <property type="molecule type" value="Genomic_DNA"/>
</dbReference>
<dbReference type="OrthoDB" id="1673646at2"/>
<organism evidence="3 5">
    <name type="scientific">Superficieibacter electus</name>
    <dbReference type="NCBI Taxonomy" id="2022662"/>
    <lineage>
        <taxon>Bacteria</taxon>
        <taxon>Pseudomonadati</taxon>
        <taxon>Pseudomonadota</taxon>
        <taxon>Gammaproteobacteria</taxon>
        <taxon>Enterobacterales</taxon>
        <taxon>Enterobacteriaceae</taxon>
        <taxon>Superficieibacter</taxon>
    </lineage>
</organism>
<dbReference type="AlphaFoldDB" id="A0A2P5GUI0"/>
<reference evidence="4 5" key="1">
    <citation type="submission" date="2018-01" db="EMBL/GenBank/DDBJ databases">
        <title>Superficieibacter electus gen. nov., sp. nov., an extended-spectrum beta-lactamase possessing member of the Enterobacteriaceae family, isolated from intensive care unit surfaces.</title>
        <authorList>
            <person name="Potter R.F."/>
            <person name="D'Souza A.W."/>
        </authorList>
    </citation>
    <scope>NUCLEOTIDE SEQUENCE [LARGE SCALE GENOMIC DNA]</scope>
    <source>
        <strain evidence="3 5">BP-1</strain>
        <strain evidence="2 4">BP-2</strain>
    </source>
</reference>
<gene>
    <name evidence="3" type="ORF">CHU32_02045</name>
    <name evidence="2" type="ORF">CHU33_24965</name>
</gene>
<dbReference type="InterPro" id="IPR035919">
    <property type="entry name" value="EAL_sf"/>
</dbReference>
<dbReference type="Gene3D" id="3.30.70.100">
    <property type="match status" value="1"/>
</dbReference>
<keyword evidence="4" id="KW-1185">Reference proteome</keyword>
<dbReference type="SUPFAM" id="SSF54975">
    <property type="entry name" value="Acylphosphatase/BLUF domain-like"/>
    <property type="match status" value="1"/>
</dbReference>
<name>A0A2P5GUI0_9ENTR</name>